<dbReference type="InterPro" id="IPR015884">
    <property type="entry name" value="Malic_enzyme_CS"/>
</dbReference>
<dbReference type="Pfam" id="PF00390">
    <property type="entry name" value="malic"/>
    <property type="match status" value="1"/>
</dbReference>
<sequence length="187" mass="21087">MAQKEYAELLHEFMSAVKQNYGEKVLIQFEDFGNHNVFELLARYSSSHLVFTDDIHGTASVVLAGLLAALRLLGGTLADHRFLFLGAGEAGTGIAELIALDMSKQTRNPIEKNRKKIWLVDLRGLIVDSRKESLQHFKKPWAHEHEPVKELIDAVKVALDMVYLNLFKVALDDSIPTVFKSCLRQEL</sequence>
<dbReference type="InterPro" id="IPR012302">
    <property type="entry name" value="Malic_NAD-bd"/>
</dbReference>
<dbReference type="InterPro" id="IPR012301">
    <property type="entry name" value="Malic_N_dom"/>
</dbReference>
<proteinExistence type="inferred from homology"/>
<evidence type="ECO:0000313" key="7">
    <source>
        <dbReference type="EMBL" id="KAH1066258.1"/>
    </source>
</evidence>
<evidence type="ECO:0000256" key="5">
    <source>
        <dbReference type="RuleBase" id="RU003426"/>
    </source>
</evidence>
<evidence type="ECO:0000256" key="2">
    <source>
        <dbReference type="ARBA" id="ARBA00001946"/>
    </source>
</evidence>
<reference evidence="7 8" key="1">
    <citation type="journal article" date="2021" name="Plant Biotechnol. J.">
        <title>Multi-omics assisted identification of the key and species-specific regulatory components of drought-tolerant mechanisms in Gossypium stocksii.</title>
        <authorList>
            <person name="Yu D."/>
            <person name="Ke L."/>
            <person name="Zhang D."/>
            <person name="Wu Y."/>
            <person name="Sun Y."/>
            <person name="Mei J."/>
            <person name="Sun J."/>
            <person name="Sun Y."/>
        </authorList>
    </citation>
    <scope>NUCLEOTIDE SEQUENCE [LARGE SCALE GENOMIC DNA]</scope>
    <source>
        <strain evidence="8">cv. E1</strain>
        <tissue evidence="7">Leaf</tissue>
    </source>
</reference>
<keyword evidence="5" id="KW-0560">Oxidoreductase</keyword>
<evidence type="ECO:0000256" key="3">
    <source>
        <dbReference type="ARBA" id="ARBA00008785"/>
    </source>
</evidence>
<dbReference type="InterPro" id="IPR001891">
    <property type="entry name" value="Malic_OxRdtase"/>
</dbReference>
<protein>
    <recommendedName>
        <fullName evidence="5">Malic enzyme</fullName>
    </recommendedName>
</protein>
<dbReference type="InterPro" id="IPR037062">
    <property type="entry name" value="Malic_N_dom_sf"/>
</dbReference>
<dbReference type="InterPro" id="IPR046346">
    <property type="entry name" value="Aminoacid_DH-like_N_sf"/>
</dbReference>
<dbReference type="Proteomes" id="UP000828251">
    <property type="component" value="Unassembled WGS sequence"/>
</dbReference>
<dbReference type="GO" id="GO:0046872">
    <property type="term" value="F:metal ion binding"/>
    <property type="evidence" value="ECO:0007669"/>
    <property type="project" value="UniProtKB-KW"/>
</dbReference>
<evidence type="ECO:0000313" key="8">
    <source>
        <dbReference type="Proteomes" id="UP000828251"/>
    </source>
</evidence>
<dbReference type="Gene3D" id="3.40.50.10380">
    <property type="entry name" value="Malic enzyme, N-terminal domain"/>
    <property type="match status" value="1"/>
</dbReference>
<dbReference type="SUPFAM" id="SSF53223">
    <property type="entry name" value="Aminoacid dehydrogenase-like, N-terminal domain"/>
    <property type="match status" value="1"/>
</dbReference>
<name>A0A9D3V156_9ROSI</name>
<keyword evidence="8" id="KW-1185">Reference proteome</keyword>
<dbReference type="Gene3D" id="3.40.50.720">
    <property type="entry name" value="NAD(P)-binding Rossmann-like Domain"/>
    <property type="match status" value="1"/>
</dbReference>
<comment type="caution">
    <text evidence="7">The sequence shown here is derived from an EMBL/GenBank/DDBJ whole genome shotgun (WGS) entry which is preliminary data.</text>
</comment>
<dbReference type="OrthoDB" id="1694099at2759"/>
<dbReference type="Pfam" id="PF03949">
    <property type="entry name" value="Malic_M"/>
    <property type="match status" value="1"/>
</dbReference>
<dbReference type="PRINTS" id="PR00072">
    <property type="entry name" value="MALOXRDTASE"/>
</dbReference>
<dbReference type="GO" id="GO:0051287">
    <property type="term" value="F:NAD binding"/>
    <property type="evidence" value="ECO:0007669"/>
    <property type="project" value="InterPro"/>
</dbReference>
<comment type="cofactor">
    <cofactor evidence="2">
        <name>Mg(2+)</name>
        <dbReference type="ChEBI" id="CHEBI:18420"/>
    </cofactor>
</comment>
<organism evidence="7 8">
    <name type="scientific">Gossypium stocksii</name>
    <dbReference type="NCBI Taxonomy" id="47602"/>
    <lineage>
        <taxon>Eukaryota</taxon>
        <taxon>Viridiplantae</taxon>
        <taxon>Streptophyta</taxon>
        <taxon>Embryophyta</taxon>
        <taxon>Tracheophyta</taxon>
        <taxon>Spermatophyta</taxon>
        <taxon>Magnoliopsida</taxon>
        <taxon>eudicotyledons</taxon>
        <taxon>Gunneridae</taxon>
        <taxon>Pentapetalae</taxon>
        <taxon>rosids</taxon>
        <taxon>malvids</taxon>
        <taxon>Malvales</taxon>
        <taxon>Malvaceae</taxon>
        <taxon>Malvoideae</taxon>
        <taxon>Gossypium</taxon>
    </lineage>
</organism>
<dbReference type="PANTHER" id="PTHR23406">
    <property type="entry name" value="MALIC ENZYME-RELATED"/>
    <property type="match status" value="1"/>
</dbReference>
<evidence type="ECO:0000256" key="4">
    <source>
        <dbReference type="ARBA" id="ARBA00022723"/>
    </source>
</evidence>
<dbReference type="EMBL" id="JAIQCV010000009">
    <property type="protein sequence ID" value="KAH1066258.1"/>
    <property type="molecule type" value="Genomic_DNA"/>
</dbReference>
<gene>
    <name evidence="7" type="ORF">J1N35_031245</name>
</gene>
<accession>A0A9D3V156</accession>
<dbReference type="SMART" id="SM00919">
    <property type="entry name" value="Malic_M"/>
    <property type="match status" value="1"/>
</dbReference>
<comment type="similarity">
    <text evidence="3 5">Belongs to the malic enzymes family.</text>
</comment>
<dbReference type="PROSITE" id="PS00331">
    <property type="entry name" value="MALIC_ENZYMES"/>
    <property type="match status" value="1"/>
</dbReference>
<dbReference type="SUPFAM" id="SSF51735">
    <property type="entry name" value="NAD(P)-binding Rossmann-fold domains"/>
    <property type="match status" value="1"/>
</dbReference>
<keyword evidence="4 5" id="KW-0479">Metal-binding</keyword>
<evidence type="ECO:0000256" key="1">
    <source>
        <dbReference type="ARBA" id="ARBA00001936"/>
    </source>
</evidence>
<feature type="domain" description="Malic enzyme NAD-binding" evidence="6">
    <location>
        <begin position="55"/>
        <end position="184"/>
    </location>
</feature>
<dbReference type="InterPro" id="IPR036291">
    <property type="entry name" value="NAD(P)-bd_dom_sf"/>
</dbReference>
<evidence type="ECO:0000259" key="6">
    <source>
        <dbReference type="SMART" id="SM00919"/>
    </source>
</evidence>
<dbReference type="AlphaFoldDB" id="A0A9D3V156"/>
<dbReference type="GO" id="GO:0009507">
    <property type="term" value="C:chloroplast"/>
    <property type="evidence" value="ECO:0007669"/>
    <property type="project" value="TreeGrafter"/>
</dbReference>
<dbReference type="GO" id="GO:0004473">
    <property type="term" value="F:malate dehydrogenase (decarboxylating) (NADP+) activity"/>
    <property type="evidence" value="ECO:0007669"/>
    <property type="project" value="TreeGrafter"/>
</dbReference>
<dbReference type="GO" id="GO:0006108">
    <property type="term" value="P:malate metabolic process"/>
    <property type="evidence" value="ECO:0007669"/>
    <property type="project" value="TreeGrafter"/>
</dbReference>
<dbReference type="PANTHER" id="PTHR23406:SF64">
    <property type="entry name" value="NADP-DEPENDENT MALIC ENZYME 3"/>
    <property type="match status" value="1"/>
</dbReference>
<comment type="cofactor">
    <cofactor evidence="1">
        <name>Mn(2+)</name>
        <dbReference type="ChEBI" id="CHEBI:29035"/>
    </cofactor>
</comment>